<keyword evidence="3" id="KW-1185">Reference proteome</keyword>
<name>A0AAQ4DT58_AMBAM</name>
<sequence length="213" mass="23046">PPLAMPPKPFAVVKFPMEDDSLAVVPVGWLSHDWQHCHWPKRRAAEVIRLAREEADPSAPGCEWFRCPVAVVTTCRSYKNAEKKAKKYEMSSAVESSAISGPDGPDVRLPSPPPRLPSPPPRLPSPPPRLPSPPPQLPSPPRLISPPSLLSSHSMEAATPAGANCTAGCPAGSASTAGDLEDVEEATSDPTMLKVLRLLLEIRQQQREILQRI</sequence>
<dbReference type="AlphaFoldDB" id="A0AAQ4DT58"/>
<dbReference type="EMBL" id="JARKHS020027176">
    <property type="protein sequence ID" value="KAK8765648.1"/>
    <property type="molecule type" value="Genomic_DNA"/>
</dbReference>
<organism evidence="2 3">
    <name type="scientific">Amblyomma americanum</name>
    <name type="common">Lone star tick</name>
    <dbReference type="NCBI Taxonomy" id="6943"/>
    <lineage>
        <taxon>Eukaryota</taxon>
        <taxon>Metazoa</taxon>
        <taxon>Ecdysozoa</taxon>
        <taxon>Arthropoda</taxon>
        <taxon>Chelicerata</taxon>
        <taxon>Arachnida</taxon>
        <taxon>Acari</taxon>
        <taxon>Parasitiformes</taxon>
        <taxon>Ixodida</taxon>
        <taxon>Ixodoidea</taxon>
        <taxon>Ixodidae</taxon>
        <taxon>Amblyomminae</taxon>
        <taxon>Amblyomma</taxon>
    </lineage>
</organism>
<accession>A0AAQ4DT58</accession>
<reference evidence="2 3" key="1">
    <citation type="journal article" date="2023" name="Arcadia Sci">
        <title>De novo assembly of a long-read Amblyomma americanum tick genome.</title>
        <authorList>
            <person name="Chou S."/>
            <person name="Poskanzer K.E."/>
            <person name="Rollins M."/>
            <person name="Thuy-Boun P.S."/>
        </authorList>
    </citation>
    <scope>NUCLEOTIDE SEQUENCE [LARGE SCALE GENOMIC DNA]</scope>
    <source>
        <strain evidence="2">F_SG_1</strain>
        <tissue evidence="2">Salivary glands</tissue>
    </source>
</reference>
<evidence type="ECO:0000313" key="2">
    <source>
        <dbReference type="EMBL" id="KAK8765648.1"/>
    </source>
</evidence>
<comment type="caution">
    <text evidence="2">The sequence shown here is derived from an EMBL/GenBank/DDBJ whole genome shotgun (WGS) entry which is preliminary data.</text>
</comment>
<protein>
    <submittedName>
        <fullName evidence="2">Uncharacterized protein</fullName>
    </submittedName>
</protein>
<feature type="non-terminal residue" evidence="2">
    <location>
        <position position="1"/>
    </location>
</feature>
<dbReference type="Proteomes" id="UP001321473">
    <property type="component" value="Unassembled WGS sequence"/>
</dbReference>
<proteinExistence type="predicted"/>
<feature type="region of interest" description="Disordered" evidence="1">
    <location>
        <begin position="95"/>
        <end position="162"/>
    </location>
</feature>
<evidence type="ECO:0000256" key="1">
    <source>
        <dbReference type="SAM" id="MobiDB-lite"/>
    </source>
</evidence>
<evidence type="ECO:0000313" key="3">
    <source>
        <dbReference type="Proteomes" id="UP001321473"/>
    </source>
</evidence>
<feature type="compositionally biased region" description="Pro residues" evidence="1">
    <location>
        <begin position="110"/>
        <end position="144"/>
    </location>
</feature>
<gene>
    <name evidence="2" type="ORF">V5799_031743</name>
</gene>